<evidence type="ECO:0000256" key="9">
    <source>
        <dbReference type="ARBA" id="ARBA00022848"/>
    </source>
</evidence>
<dbReference type="EMBL" id="OQ675350">
    <property type="protein sequence ID" value="WET52811.1"/>
    <property type="molecule type" value="mRNA"/>
</dbReference>
<dbReference type="AlphaFoldDB" id="A0A9Y1PPR2"/>
<keyword evidence="9" id="KW-0492">Microsome</keyword>
<dbReference type="GO" id="GO:0020037">
    <property type="term" value="F:heme binding"/>
    <property type="evidence" value="ECO:0007669"/>
    <property type="project" value="InterPro"/>
</dbReference>
<evidence type="ECO:0000256" key="13">
    <source>
        <dbReference type="ARBA" id="ARBA00023136"/>
    </source>
</evidence>
<keyword evidence="12 15" id="KW-0503">Monooxygenase</keyword>
<dbReference type="SUPFAM" id="SSF48264">
    <property type="entry name" value="Cytochrome P450"/>
    <property type="match status" value="1"/>
</dbReference>
<evidence type="ECO:0000256" key="8">
    <source>
        <dbReference type="ARBA" id="ARBA00022824"/>
    </source>
</evidence>
<dbReference type="Gene3D" id="1.10.630.10">
    <property type="entry name" value="Cytochrome P450"/>
    <property type="match status" value="1"/>
</dbReference>
<evidence type="ECO:0000256" key="6">
    <source>
        <dbReference type="ARBA" id="ARBA00022617"/>
    </source>
</evidence>
<evidence type="ECO:0000256" key="14">
    <source>
        <dbReference type="PIRSR" id="PIRSR602401-1"/>
    </source>
</evidence>
<keyword evidence="11 14" id="KW-0408">Iron</keyword>
<organism evidence="16">
    <name type="scientific">Phaedon brassicae</name>
    <name type="common">daikon leaf beetle</name>
    <dbReference type="NCBI Taxonomy" id="154011"/>
    <lineage>
        <taxon>Eukaryota</taxon>
        <taxon>Metazoa</taxon>
        <taxon>Ecdysozoa</taxon>
        <taxon>Arthropoda</taxon>
        <taxon>Hexapoda</taxon>
        <taxon>Insecta</taxon>
        <taxon>Pterygota</taxon>
        <taxon>Neoptera</taxon>
        <taxon>Endopterygota</taxon>
        <taxon>Coleoptera</taxon>
        <taxon>Polyphaga</taxon>
        <taxon>Cucujiformia</taxon>
        <taxon>Chrysomeloidea</taxon>
        <taxon>Chrysomelidae</taxon>
        <taxon>Chrysomelinae</taxon>
        <taxon>Chrysomelini</taxon>
        <taxon>Phaedon</taxon>
    </lineage>
</organism>
<comment type="cofactor">
    <cofactor evidence="1 14">
        <name>heme</name>
        <dbReference type="ChEBI" id="CHEBI:30413"/>
    </cofactor>
</comment>
<keyword evidence="8" id="KW-0256">Endoplasmic reticulum</keyword>
<dbReference type="InterPro" id="IPR002401">
    <property type="entry name" value="Cyt_P450_E_grp-I"/>
</dbReference>
<evidence type="ECO:0000256" key="1">
    <source>
        <dbReference type="ARBA" id="ARBA00001971"/>
    </source>
</evidence>
<evidence type="ECO:0000256" key="7">
    <source>
        <dbReference type="ARBA" id="ARBA00022723"/>
    </source>
</evidence>
<comment type="function">
    <text evidence="2">May be involved in the metabolism of insect hormones and in the breakdown of synthetic insecticides.</text>
</comment>
<evidence type="ECO:0000256" key="10">
    <source>
        <dbReference type="ARBA" id="ARBA00023002"/>
    </source>
</evidence>
<accession>A0A9Y1PPR2</accession>
<feature type="binding site" description="axial binding residue" evidence="14">
    <location>
        <position position="439"/>
    </location>
    <ligand>
        <name>heme</name>
        <dbReference type="ChEBI" id="CHEBI:30413"/>
    </ligand>
    <ligandPart>
        <name>Fe</name>
        <dbReference type="ChEBI" id="CHEBI:18248"/>
    </ligandPart>
</feature>
<dbReference type="CDD" id="cd20628">
    <property type="entry name" value="CYP4"/>
    <property type="match status" value="1"/>
</dbReference>
<dbReference type="PROSITE" id="PS00086">
    <property type="entry name" value="CYTOCHROME_P450"/>
    <property type="match status" value="1"/>
</dbReference>
<keyword evidence="13" id="KW-0472">Membrane</keyword>
<protein>
    <submittedName>
        <fullName evidence="16">Cytochrome P450</fullName>
    </submittedName>
</protein>
<evidence type="ECO:0000256" key="5">
    <source>
        <dbReference type="ARBA" id="ARBA00010617"/>
    </source>
</evidence>
<name>A0A9Y1PPR2_9CUCU</name>
<dbReference type="PRINTS" id="PR00385">
    <property type="entry name" value="P450"/>
</dbReference>
<evidence type="ECO:0000256" key="11">
    <source>
        <dbReference type="ARBA" id="ARBA00023004"/>
    </source>
</evidence>
<evidence type="ECO:0000256" key="2">
    <source>
        <dbReference type="ARBA" id="ARBA00003690"/>
    </source>
</evidence>
<evidence type="ECO:0000256" key="12">
    <source>
        <dbReference type="ARBA" id="ARBA00023033"/>
    </source>
</evidence>
<evidence type="ECO:0000256" key="4">
    <source>
        <dbReference type="ARBA" id="ARBA00004406"/>
    </source>
</evidence>
<dbReference type="InterPro" id="IPR017972">
    <property type="entry name" value="Cyt_P450_CS"/>
</dbReference>
<dbReference type="GO" id="GO:0004497">
    <property type="term" value="F:monooxygenase activity"/>
    <property type="evidence" value="ECO:0007669"/>
    <property type="project" value="UniProtKB-KW"/>
</dbReference>
<dbReference type="Pfam" id="PF00067">
    <property type="entry name" value="p450"/>
    <property type="match status" value="1"/>
</dbReference>
<dbReference type="InterPro" id="IPR036396">
    <property type="entry name" value="Cyt_P450_sf"/>
</dbReference>
<proteinExistence type="evidence at transcript level"/>
<evidence type="ECO:0000256" key="15">
    <source>
        <dbReference type="RuleBase" id="RU000461"/>
    </source>
</evidence>
<keyword evidence="7 14" id="KW-0479">Metal-binding</keyword>
<dbReference type="GO" id="GO:0005506">
    <property type="term" value="F:iron ion binding"/>
    <property type="evidence" value="ECO:0007669"/>
    <property type="project" value="InterPro"/>
</dbReference>
<dbReference type="PRINTS" id="PR00463">
    <property type="entry name" value="EP450I"/>
</dbReference>
<evidence type="ECO:0000256" key="3">
    <source>
        <dbReference type="ARBA" id="ARBA00004174"/>
    </source>
</evidence>
<dbReference type="GO" id="GO:0016705">
    <property type="term" value="F:oxidoreductase activity, acting on paired donors, with incorporation or reduction of molecular oxygen"/>
    <property type="evidence" value="ECO:0007669"/>
    <property type="project" value="InterPro"/>
</dbReference>
<dbReference type="GO" id="GO:0005789">
    <property type="term" value="C:endoplasmic reticulum membrane"/>
    <property type="evidence" value="ECO:0007669"/>
    <property type="project" value="UniProtKB-SubCell"/>
</dbReference>
<sequence>MSILLVILITICYYFLERSWRTSKHWQFIKDIPCPKAYPIIGTLKLDDSEGLFKRNRSRAKQFYPIYKLWSFNVYFVCPLSPEDIELVLNNVKHNTKSDVYHFLHGWLGTGLLTSSGSKWHKRRKILTPAFHFSILQQFIDIFNQETENLVRVLEDKCHESYIDVVKPITDFTLYLIGETSLGVKLNEGLSSGTYKKAVYEYGHNITYRIVRPWFYTDFVYSFTTTSKSDRAAIEVLHDFSTKVIKERKKLGIPSENVSSGSYSGKKRLAMLDLMLRAENEGADIDDEGIREEVDTFMFEGHDTTSMAICYALMALANETEIQDEIRREIQEIVGDSLARPTFSNLGELRFTERCIKECLRLYPSVPFISRFSGAEIRTHTGYTIPRGANINVHIFDLHRSPHVWNNPEKFDPDRFLPENVSKRHPFAYLPFSAGPRNCIGQRFAILEIKAALCGILRKFKLEAVDKPEDMVFKSDLVLRPAGEIRVKFVPREIK</sequence>
<keyword evidence="10 15" id="KW-0560">Oxidoreductase</keyword>
<dbReference type="PANTHER" id="PTHR24291">
    <property type="entry name" value="CYTOCHROME P450 FAMILY 4"/>
    <property type="match status" value="1"/>
</dbReference>
<evidence type="ECO:0000313" key="16">
    <source>
        <dbReference type="EMBL" id="WET52811.1"/>
    </source>
</evidence>
<keyword evidence="6 14" id="KW-0349">Heme</keyword>
<reference evidence="16" key="1">
    <citation type="submission" date="2023-03" db="EMBL/GenBank/DDBJ databases">
        <title>Sublethal effects of Halofenozide on larval development and detoxification in the brassica leaf beetle Phaedon brassicae (Coleoptera: Chrysomelidae).</title>
        <authorList>
            <person name="Zhang W."/>
        </authorList>
    </citation>
    <scope>NUCLEOTIDE SEQUENCE</scope>
    <source>
        <strain evidence="16">Jxau</strain>
    </source>
</reference>
<dbReference type="InterPro" id="IPR050196">
    <property type="entry name" value="Cytochrome_P450_Monoox"/>
</dbReference>
<dbReference type="InterPro" id="IPR001128">
    <property type="entry name" value="Cyt_P450"/>
</dbReference>
<comment type="subcellular location">
    <subcellularLocation>
        <location evidence="4">Endoplasmic reticulum membrane</location>
        <topology evidence="4">Peripheral membrane protein</topology>
    </subcellularLocation>
    <subcellularLocation>
        <location evidence="3">Microsome membrane</location>
        <topology evidence="3">Peripheral membrane protein</topology>
    </subcellularLocation>
</comment>
<comment type="similarity">
    <text evidence="5 15">Belongs to the cytochrome P450 family.</text>
</comment>
<dbReference type="PANTHER" id="PTHR24291:SF189">
    <property type="entry name" value="CYTOCHROME P450 4C3-RELATED"/>
    <property type="match status" value="1"/>
</dbReference>